<organism evidence="2 3">
    <name type="scientific">Hymenobacter koreensis</name>
    <dbReference type="NCBI Taxonomy" id="1084523"/>
    <lineage>
        <taxon>Bacteria</taxon>
        <taxon>Pseudomonadati</taxon>
        <taxon>Bacteroidota</taxon>
        <taxon>Cytophagia</taxon>
        <taxon>Cytophagales</taxon>
        <taxon>Hymenobacteraceae</taxon>
        <taxon>Hymenobacter</taxon>
    </lineage>
</organism>
<feature type="domain" description="N-acetyltransferase" evidence="1">
    <location>
        <begin position="21"/>
        <end position="178"/>
    </location>
</feature>
<dbReference type="InterPro" id="IPR051531">
    <property type="entry name" value="N-acetyltransferase"/>
</dbReference>
<gene>
    <name evidence="2" type="ORF">GCM10023186_28450</name>
</gene>
<keyword evidence="3" id="KW-1185">Reference proteome</keyword>
<dbReference type="Pfam" id="PF13302">
    <property type="entry name" value="Acetyltransf_3"/>
    <property type="match status" value="1"/>
</dbReference>
<dbReference type="Gene3D" id="3.40.630.30">
    <property type="match status" value="1"/>
</dbReference>
<sequence length="186" mass="21293">MWRPGVLALLPMPQLPETDRLALRPITEADYDLYYLLNTEPEVMRHIGAPRSPEVVREYLRNMAADYTRWPGLGRWFTVEKATGAVVGIHLFKPLENTEHIELGYRLLPAYWGRGYATEMGRALVRYGFEQLQLPRVVGVTSPENVDSQRVLEKCGLRFQRMAHFYGAEQRFYALDNPAAASVAPQ</sequence>
<reference evidence="3" key="1">
    <citation type="journal article" date="2019" name="Int. J. Syst. Evol. Microbiol.">
        <title>The Global Catalogue of Microorganisms (GCM) 10K type strain sequencing project: providing services to taxonomists for standard genome sequencing and annotation.</title>
        <authorList>
            <consortium name="The Broad Institute Genomics Platform"/>
            <consortium name="The Broad Institute Genome Sequencing Center for Infectious Disease"/>
            <person name="Wu L."/>
            <person name="Ma J."/>
        </authorList>
    </citation>
    <scope>NUCLEOTIDE SEQUENCE [LARGE SCALE GENOMIC DNA]</scope>
    <source>
        <strain evidence="3">JCM 17924</strain>
    </source>
</reference>
<name>A0ABP8J552_9BACT</name>
<comment type="caution">
    <text evidence="2">The sequence shown here is derived from an EMBL/GenBank/DDBJ whole genome shotgun (WGS) entry which is preliminary data.</text>
</comment>
<dbReference type="InterPro" id="IPR016181">
    <property type="entry name" value="Acyl_CoA_acyltransferase"/>
</dbReference>
<accession>A0ABP8J552</accession>
<proteinExistence type="predicted"/>
<dbReference type="Proteomes" id="UP001500454">
    <property type="component" value="Unassembled WGS sequence"/>
</dbReference>
<dbReference type="EMBL" id="BAABHA010000010">
    <property type="protein sequence ID" value="GAA4385264.1"/>
    <property type="molecule type" value="Genomic_DNA"/>
</dbReference>
<evidence type="ECO:0000259" key="1">
    <source>
        <dbReference type="PROSITE" id="PS51186"/>
    </source>
</evidence>
<dbReference type="PROSITE" id="PS51186">
    <property type="entry name" value="GNAT"/>
    <property type="match status" value="1"/>
</dbReference>
<dbReference type="SUPFAM" id="SSF55729">
    <property type="entry name" value="Acyl-CoA N-acyltransferases (Nat)"/>
    <property type="match status" value="1"/>
</dbReference>
<evidence type="ECO:0000313" key="3">
    <source>
        <dbReference type="Proteomes" id="UP001500454"/>
    </source>
</evidence>
<dbReference type="PANTHER" id="PTHR43792:SF1">
    <property type="entry name" value="N-ACETYLTRANSFERASE DOMAIN-CONTAINING PROTEIN"/>
    <property type="match status" value="1"/>
</dbReference>
<dbReference type="PANTHER" id="PTHR43792">
    <property type="entry name" value="GNAT FAMILY, PUTATIVE (AFU_ORTHOLOGUE AFUA_3G00765)-RELATED-RELATED"/>
    <property type="match status" value="1"/>
</dbReference>
<dbReference type="InterPro" id="IPR000182">
    <property type="entry name" value="GNAT_dom"/>
</dbReference>
<evidence type="ECO:0000313" key="2">
    <source>
        <dbReference type="EMBL" id="GAA4385264.1"/>
    </source>
</evidence>
<protein>
    <submittedName>
        <fullName evidence="2">GNAT family N-acetyltransferase</fullName>
    </submittedName>
</protein>